<gene>
    <name evidence="2" type="ORF">BJ508DRAFT_69007</name>
</gene>
<dbReference type="Proteomes" id="UP000275078">
    <property type="component" value="Unassembled WGS sequence"/>
</dbReference>
<sequence length="82" mass="9341">MYIGDDMTVYLSHFSTLVALVAKVHLLSFSLADLSSFLRCTSRRFGFRSFCIVPVIEKLCASLLGGIFLEFHLDHHSFFFSM</sequence>
<keyword evidence="1" id="KW-0812">Transmembrane</keyword>
<protein>
    <submittedName>
        <fullName evidence="2">Uncharacterized protein</fullName>
    </submittedName>
</protein>
<keyword evidence="3" id="KW-1185">Reference proteome</keyword>
<dbReference type="EMBL" id="ML119853">
    <property type="protein sequence ID" value="RPA72631.1"/>
    <property type="molecule type" value="Genomic_DNA"/>
</dbReference>
<keyword evidence="1" id="KW-1133">Transmembrane helix</keyword>
<evidence type="ECO:0000313" key="3">
    <source>
        <dbReference type="Proteomes" id="UP000275078"/>
    </source>
</evidence>
<feature type="transmembrane region" description="Helical" evidence="1">
    <location>
        <begin position="17"/>
        <end position="38"/>
    </location>
</feature>
<organism evidence="2 3">
    <name type="scientific">Ascobolus immersus RN42</name>
    <dbReference type="NCBI Taxonomy" id="1160509"/>
    <lineage>
        <taxon>Eukaryota</taxon>
        <taxon>Fungi</taxon>
        <taxon>Dikarya</taxon>
        <taxon>Ascomycota</taxon>
        <taxon>Pezizomycotina</taxon>
        <taxon>Pezizomycetes</taxon>
        <taxon>Pezizales</taxon>
        <taxon>Ascobolaceae</taxon>
        <taxon>Ascobolus</taxon>
    </lineage>
</organism>
<name>A0A3N4HKG5_ASCIM</name>
<feature type="transmembrane region" description="Helical" evidence="1">
    <location>
        <begin position="50"/>
        <end position="73"/>
    </location>
</feature>
<reference evidence="2 3" key="1">
    <citation type="journal article" date="2018" name="Nat. Ecol. Evol.">
        <title>Pezizomycetes genomes reveal the molecular basis of ectomycorrhizal truffle lifestyle.</title>
        <authorList>
            <person name="Murat C."/>
            <person name="Payen T."/>
            <person name="Noel B."/>
            <person name="Kuo A."/>
            <person name="Morin E."/>
            <person name="Chen J."/>
            <person name="Kohler A."/>
            <person name="Krizsan K."/>
            <person name="Balestrini R."/>
            <person name="Da Silva C."/>
            <person name="Montanini B."/>
            <person name="Hainaut M."/>
            <person name="Levati E."/>
            <person name="Barry K.W."/>
            <person name="Belfiori B."/>
            <person name="Cichocki N."/>
            <person name="Clum A."/>
            <person name="Dockter R.B."/>
            <person name="Fauchery L."/>
            <person name="Guy J."/>
            <person name="Iotti M."/>
            <person name="Le Tacon F."/>
            <person name="Lindquist E.A."/>
            <person name="Lipzen A."/>
            <person name="Malagnac F."/>
            <person name="Mello A."/>
            <person name="Molinier V."/>
            <person name="Miyauchi S."/>
            <person name="Poulain J."/>
            <person name="Riccioni C."/>
            <person name="Rubini A."/>
            <person name="Sitrit Y."/>
            <person name="Splivallo R."/>
            <person name="Traeger S."/>
            <person name="Wang M."/>
            <person name="Zifcakova L."/>
            <person name="Wipf D."/>
            <person name="Zambonelli A."/>
            <person name="Paolocci F."/>
            <person name="Nowrousian M."/>
            <person name="Ottonello S."/>
            <person name="Baldrian P."/>
            <person name="Spatafora J.W."/>
            <person name="Henrissat B."/>
            <person name="Nagy L.G."/>
            <person name="Aury J.M."/>
            <person name="Wincker P."/>
            <person name="Grigoriev I.V."/>
            <person name="Bonfante P."/>
            <person name="Martin F.M."/>
        </authorList>
    </citation>
    <scope>NUCLEOTIDE SEQUENCE [LARGE SCALE GENOMIC DNA]</scope>
    <source>
        <strain evidence="2 3">RN42</strain>
    </source>
</reference>
<keyword evidence="1" id="KW-0472">Membrane</keyword>
<evidence type="ECO:0000256" key="1">
    <source>
        <dbReference type="SAM" id="Phobius"/>
    </source>
</evidence>
<accession>A0A3N4HKG5</accession>
<dbReference type="AlphaFoldDB" id="A0A3N4HKG5"/>
<proteinExistence type="predicted"/>
<evidence type="ECO:0000313" key="2">
    <source>
        <dbReference type="EMBL" id="RPA72631.1"/>
    </source>
</evidence>